<feature type="region of interest" description="Disordered" evidence="1">
    <location>
        <begin position="1"/>
        <end position="28"/>
    </location>
</feature>
<feature type="transmembrane region" description="Helical" evidence="2">
    <location>
        <begin position="294"/>
        <end position="312"/>
    </location>
</feature>
<dbReference type="EMBL" id="PYSW02000014">
    <property type="protein sequence ID" value="KAG2386920.1"/>
    <property type="molecule type" value="Genomic_DNA"/>
</dbReference>
<dbReference type="GeneID" id="68094411"/>
<feature type="transmembrane region" description="Helical" evidence="2">
    <location>
        <begin position="228"/>
        <end position="252"/>
    </location>
</feature>
<feature type="transmembrane region" description="Helical" evidence="2">
    <location>
        <begin position="132"/>
        <end position="160"/>
    </location>
</feature>
<keyword evidence="4" id="KW-1185">Reference proteome</keyword>
<organism evidence="3 4">
    <name type="scientific">Naegleria lovaniensis</name>
    <name type="common">Amoeba</name>
    <dbReference type="NCBI Taxonomy" id="51637"/>
    <lineage>
        <taxon>Eukaryota</taxon>
        <taxon>Discoba</taxon>
        <taxon>Heterolobosea</taxon>
        <taxon>Tetramitia</taxon>
        <taxon>Eutetramitia</taxon>
        <taxon>Vahlkampfiidae</taxon>
        <taxon>Naegleria</taxon>
    </lineage>
</organism>
<comment type="caution">
    <text evidence="3">The sequence shown here is derived from an EMBL/GenBank/DDBJ whole genome shotgun (WGS) entry which is preliminary data.</text>
</comment>
<sequence>MMDQQQQPLASGDKPTSSSTKGADSHSSSLLGRMWDGLTVLLLSLQNKEPIHDWRLVVGMALFHLYMMISSMFIPTITMDDTIGSVIINNNNTSFSNIQTIDEPYYKWGFYGGWIFNVLNYGTSLSLDRLPYIGMVVLGFICIGFLVLCIVMMIIAYRYMLLSNSFYGKIKVLVQMVLGITMVMALVMTFVMTSFMDCWYDLQNSNNSIHYLIRFGRNVVSCYSYENIIYLVFNTIGCLLLFCILPIAMLILPNTHALSKGLFIAKNSYMQIGFWTFTCIELFLVSFIPVSLGFVRGIIHIMVGMMLLYLYFQSLPYSRFIENSIMFGVICGKCGASVGALISSLVNNSNEWTLGLGMTMMTISIIVLCFIIGFVLMFVYQHLVVKRVRKVLLEVVLEKDNSLEKSCFMVFQEFEDKKEIRTLDFFLRSSTFSKTVSNDYSTWNFLFVL</sequence>
<keyword evidence="2" id="KW-1133">Transmembrane helix</keyword>
<gene>
    <name evidence="3" type="ORF">C9374_001955</name>
</gene>
<proteinExistence type="predicted"/>
<protein>
    <submittedName>
        <fullName evidence="3">Uncharacterized protein</fullName>
    </submittedName>
</protein>
<feature type="transmembrane region" description="Helical" evidence="2">
    <location>
        <begin position="352"/>
        <end position="380"/>
    </location>
</feature>
<feature type="transmembrane region" description="Helical" evidence="2">
    <location>
        <begin position="54"/>
        <end position="74"/>
    </location>
</feature>
<feature type="transmembrane region" description="Helical" evidence="2">
    <location>
        <begin position="324"/>
        <end position="346"/>
    </location>
</feature>
<evidence type="ECO:0000256" key="2">
    <source>
        <dbReference type="SAM" id="Phobius"/>
    </source>
</evidence>
<dbReference type="RefSeq" id="XP_044550912.1">
    <property type="nucleotide sequence ID" value="XM_044691319.1"/>
</dbReference>
<feature type="transmembrane region" description="Helical" evidence="2">
    <location>
        <begin position="172"/>
        <end position="196"/>
    </location>
</feature>
<accession>A0AA88KKL1</accession>
<reference evidence="3 4" key="1">
    <citation type="journal article" date="2018" name="BMC Genomics">
        <title>The genome of Naegleria lovaniensis, the basis for a comparative approach to unravel pathogenicity factors of the human pathogenic amoeba N. fowleri.</title>
        <authorList>
            <person name="Liechti N."/>
            <person name="Schurch N."/>
            <person name="Bruggmann R."/>
            <person name="Wittwer M."/>
        </authorList>
    </citation>
    <scope>NUCLEOTIDE SEQUENCE [LARGE SCALE GENOMIC DNA]</scope>
    <source>
        <strain evidence="3 4">ATCC 30569</strain>
    </source>
</reference>
<dbReference type="Proteomes" id="UP000816034">
    <property type="component" value="Unassembled WGS sequence"/>
</dbReference>
<name>A0AA88KKL1_NAELO</name>
<dbReference type="AlphaFoldDB" id="A0AA88KKL1"/>
<evidence type="ECO:0000256" key="1">
    <source>
        <dbReference type="SAM" id="MobiDB-lite"/>
    </source>
</evidence>
<feature type="transmembrane region" description="Helical" evidence="2">
    <location>
        <begin position="272"/>
        <end position="288"/>
    </location>
</feature>
<keyword evidence="2" id="KW-0812">Transmembrane</keyword>
<evidence type="ECO:0000313" key="3">
    <source>
        <dbReference type="EMBL" id="KAG2386920.1"/>
    </source>
</evidence>
<evidence type="ECO:0000313" key="4">
    <source>
        <dbReference type="Proteomes" id="UP000816034"/>
    </source>
</evidence>
<keyword evidence="2" id="KW-0472">Membrane</keyword>